<evidence type="ECO:0000256" key="1">
    <source>
        <dbReference type="SAM" id="MobiDB-lite"/>
    </source>
</evidence>
<accession>A0A6A3CHM0</accession>
<dbReference type="AlphaFoldDB" id="A0A6A3CHM0"/>
<comment type="caution">
    <text evidence="2">The sequence shown here is derived from an EMBL/GenBank/DDBJ whole genome shotgun (WGS) entry which is preliminary data.</text>
</comment>
<dbReference type="Proteomes" id="UP000436088">
    <property type="component" value="Unassembled WGS sequence"/>
</dbReference>
<feature type="region of interest" description="Disordered" evidence="1">
    <location>
        <begin position="1"/>
        <end position="36"/>
    </location>
</feature>
<reference evidence="2" key="1">
    <citation type="submission" date="2019-09" db="EMBL/GenBank/DDBJ databases">
        <title>Draft genome information of white flower Hibiscus syriacus.</title>
        <authorList>
            <person name="Kim Y.-M."/>
        </authorList>
    </citation>
    <scope>NUCLEOTIDE SEQUENCE [LARGE SCALE GENOMIC DNA]</scope>
    <source>
        <strain evidence="2">YM2019G1</strain>
    </source>
</reference>
<organism evidence="2 3">
    <name type="scientific">Hibiscus syriacus</name>
    <name type="common">Rose of Sharon</name>
    <dbReference type="NCBI Taxonomy" id="106335"/>
    <lineage>
        <taxon>Eukaryota</taxon>
        <taxon>Viridiplantae</taxon>
        <taxon>Streptophyta</taxon>
        <taxon>Embryophyta</taxon>
        <taxon>Tracheophyta</taxon>
        <taxon>Spermatophyta</taxon>
        <taxon>Magnoliopsida</taxon>
        <taxon>eudicotyledons</taxon>
        <taxon>Gunneridae</taxon>
        <taxon>Pentapetalae</taxon>
        <taxon>rosids</taxon>
        <taxon>malvids</taxon>
        <taxon>Malvales</taxon>
        <taxon>Malvaceae</taxon>
        <taxon>Malvoideae</taxon>
        <taxon>Hibiscus</taxon>
    </lineage>
</organism>
<evidence type="ECO:0000313" key="2">
    <source>
        <dbReference type="EMBL" id="KAE8728257.1"/>
    </source>
</evidence>
<feature type="compositionally biased region" description="Basic and acidic residues" evidence="1">
    <location>
        <begin position="15"/>
        <end position="31"/>
    </location>
</feature>
<gene>
    <name evidence="2" type="ORF">F3Y22_tig00004630pilonHSYRG00034</name>
</gene>
<dbReference type="EMBL" id="VEPZ02000270">
    <property type="protein sequence ID" value="KAE8728257.1"/>
    <property type="molecule type" value="Genomic_DNA"/>
</dbReference>
<evidence type="ECO:0000313" key="3">
    <source>
        <dbReference type="Proteomes" id="UP000436088"/>
    </source>
</evidence>
<proteinExistence type="predicted"/>
<protein>
    <submittedName>
        <fullName evidence="2">Uncharacterized protein</fullName>
    </submittedName>
</protein>
<name>A0A6A3CHM0_HIBSY</name>
<feature type="region of interest" description="Disordered" evidence="1">
    <location>
        <begin position="58"/>
        <end position="84"/>
    </location>
</feature>
<feature type="compositionally biased region" description="Basic residues" evidence="1">
    <location>
        <begin position="1"/>
        <end position="12"/>
    </location>
</feature>
<keyword evidence="3" id="KW-1185">Reference proteome</keyword>
<sequence length="280" mass="31069">MIAQRRKLRKVSKNQGDENEKDKNQRREKGGSRFTHLSVTMEEKITDMENINDYTFDPNKGRDRIPKNGHVSNNRKVKNSIGKGPRVLGDDCDEIMGEAPSSVATSFMDNGTLKPPVMNALAVKMDNCIPQYVLMKGISSDVASSRNPFLLSIIYASPSLKTRKRLWTNLENFTATNTLPWVIAGDCNDASNELNSLGGIRGETELDSNSKTLNASEERVVQALGLFIGARGDGEGRSGRGLAWLRSGEAGYLRRYYGFKFKVLGMCFMKDITGIYLGEV</sequence>